<name>A0A2K3KJ79_TRIPR</name>
<proteinExistence type="predicted"/>
<protein>
    <submittedName>
        <fullName evidence="1">Uncharacterized protein</fullName>
    </submittedName>
</protein>
<reference evidence="1 2" key="2">
    <citation type="journal article" date="2017" name="Front. Plant Sci.">
        <title>Gene Classification and Mining of Molecular Markers Useful in Red Clover (Trifolium pratense) Breeding.</title>
        <authorList>
            <person name="Istvanek J."/>
            <person name="Dluhosova J."/>
            <person name="Dluhos P."/>
            <person name="Patkova L."/>
            <person name="Nedelnik J."/>
            <person name="Repkova J."/>
        </authorList>
    </citation>
    <scope>NUCLEOTIDE SEQUENCE [LARGE SCALE GENOMIC DNA]</scope>
    <source>
        <strain evidence="2">cv. Tatra</strain>
        <tissue evidence="1">Young leaves</tissue>
    </source>
</reference>
<evidence type="ECO:0000313" key="1">
    <source>
        <dbReference type="EMBL" id="PNX66340.1"/>
    </source>
</evidence>
<organism evidence="1 2">
    <name type="scientific">Trifolium pratense</name>
    <name type="common">Red clover</name>
    <dbReference type="NCBI Taxonomy" id="57577"/>
    <lineage>
        <taxon>Eukaryota</taxon>
        <taxon>Viridiplantae</taxon>
        <taxon>Streptophyta</taxon>
        <taxon>Embryophyta</taxon>
        <taxon>Tracheophyta</taxon>
        <taxon>Spermatophyta</taxon>
        <taxon>Magnoliopsida</taxon>
        <taxon>eudicotyledons</taxon>
        <taxon>Gunneridae</taxon>
        <taxon>Pentapetalae</taxon>
        <taxon>rosids</taxon>
        <taxon>fabids</taxon>
        <taxon>Fabales</taxon>
        <taxon>Fabaceae</taxon>
        <taxon>Papilionoideae</taxon>
        <taxon>50 kb inversion clade</taxon>
        <taxon>NPAAA clade</taxon>
        <taxon>Hologalegina</taxon>
        <taxon>IRL clade</taxon>
        <taxon>Trifolieae</taxon>
        <taxon>Trifolium</taxon>
    </lineage>
</organism>
<dbReference type="Proteomes" id="UP000236291">
    <property type="component" value="Unassembled WGS sequence"/>
</dbReference>
<gene>
    <name evidence="1" type="ORF">L195_g063016</name>
</gene>
<sequence length="64" mass="7216">KGPFGAQDRIVTGYDIQQDSDRIGYQQDNSYPQLSYPVFGAHRITKLPCYPILSYPILCLVHTG</sequence>
<feature type="non-terminal residue" evidence="1">
    <location>
        <position position="1"/>
    </location>
</feature>
<dbReference type="AlphaFoldDB" id="A0A2K3KJ79"/>
<evidence type="ECO:0000313" key="2">
    <source>
        <dbReference type="Proteomes" id="UP000236291"/>
    </source>
</evidence>
<dbReference type="EMBL" id="ASHM01192329">
    <property type="protein sequence ID" value="PNX66340.1"/>
    <property type="molecule type" value="Genomic_DNA"/>
</dbReference>
<reference evidence="1 2" key="1">
    <citation type="journal article" date="2014" name="Am. J. Bot.">
        <title>Genome assembly and annotation for red clover (Trifolium pratense; Fabaceae).</title>
        <authorList>
            <person name="Istvanek J."/>
            <person name="Jaros M."/>
            <person name="Krenek A."/>
            <person name="Repkova J."/>
        </authorList>
    </citation>
    <scope>NUCLEOTIDE SEQUENCE [LARGE SCALE GENOMIC DNA]</scope>
    <source>
        <strain evidence="2">cv. Tatra</strain>
        <tissue evidence="1">Young leaves</tissue>
    </source>
</reference>
<comment type="caution">
    <text evidence="1">The sequence shown here is derived from an EMBL/GenBank/DDBJ whole genome shotgun (WGS) entry which is preliminary data.</text>
</comment>
<accession>A0A2K3KJ79</accession>